<dbReference type="InterPro" id="IPR000182">
    <property type="entry name" value="GNAT_dom"/>
</dbReference>
<protein>
    <submittedName>
        <fullName evidence="2">Acetyltransferase (GNAT) domain-containing protein</fullName>
    </submittedName>
</protein>
<dbReference type="RefSeq" id="WP_089862053.1">
    <property type="nucleotide sequence ID" value="NZ_FOTI01000030.1"/>
</dbReference>
<keyword evidence="3" id="KW-1185">Reference proteome</keyword>
<keyword evidence="2" id="KW-0808">Transferase</keyword>
<dbReference type="PROSITE" id="PS51186">
    <property type="entry name" value="GNAT"/>
    <property type="match status" value="1"/>
</dbReference>
<dbReference type="PANTHER" id="PTHR43233">
    <property type="entry name" value="FAMILY N-ACETYLTRANSFERASE, PUTATIVE (AFU_ORTHOLOGUE AFUA_6G03350)-RELATED"/>
    <property type="match status" value="1"/>
</dbReference>
<dbReference type="EMBL" id="FOTI01000030">
    <property type="protein sequence ID" value="SFL76827.1"/>
    <property type="molecule type" value="Genomic_DNA"/>
</dbReference>
<proteinExistence type="predicted"/>
<dbReference type="STRING" id="29563.SAMN02983006_01982"/>
<reference evidence="2 3" key="1">
    <citation type="submission" date="2016-10" db="EMBL/GenBank/DDBJ databases">
        <authorList>
            <person name="de Groot N.N."/>
        </authorList>
    </citation>
    <scope>NUCLEOTIDE SEQUENCE [LARGE SCALE GENOMIC DNA]</scope>
    <source>
        <strain evidence="2 3">ATCC 51327</strain>
    </source>
</reference>
<dbReference type="Pfam" id="PF13508">
    <property type="entry name" value="Acetyltransf_7"/>
    <property type="match status" value="1"/>
</dbReference>
<dbReference type="SUPFAM" id="SSF55729">
    <property type="entry name" value="Acyl-CoA N-acyltransferases (Nat)"/>
    <property type="match status" value="1"/>
</dbReference>
<accession>A0A1I4KEE2</accession>
<evidence type="ECO:0000259" key="1">
    <source>
        <dbReference type="PROSITE" id="PS51186"/>
    </source>
</evidence>
<dbReference type="Gene3D" id="3.40.630.30">
    <property type="match status" value="1"/>
</dbReference>
<dbReference type="CDD" id="cd04301">
    <property type="entry name" value="NAT_SF"/>
    <property type="match status" value="1"/>
</dbReference>
<dbReference type="GO" id="GO:0016747">
    <property type="term" value="F:acyltransferase activity, transferring groups other than amino-acyl groups"/>
    <property type="evidence" value="ECO:0007669"/>
    <property type="project" value="InterPro"/>
</dbReference>
<dbReference type="Proteomes" id="UP000199006">
    <property type="component" value="Unassembled WGS sequence"/>
</dbReference>
<dbReference type="InterPro" id="IPR016181">
    <property type="entry name" value="Acyl_CoA_acyltransferase"/>
</dbReference>
<evidence type="ECO:0000313" key="2">
    <source>
        <dbReference type="EMBL" id="SFL76827.1"/>
    </source>
</evidence>
<dbReference type="OrthoDB" id="9775804at2"/>
<organism evidence="2 3">
    <name type="scientific">Halanaerobium salsuginis</name>
    <dbReference type="NCBI Taxonomy" id="29563"/>
    <lineage>
        <taxon>Bacteria</taxon>
        <taxon>Bacillati</taxon>
        <taxon>Bacillota</taxon>
        <taxon>Clostridia</taxon>
        <taxon>Halanaerobiales</taxon>
        <taxon>Halanaerobiaceae</taxon>
        <taxon>Halanaerobium</taxon>
    </lineage>
</organism>
<feature type="domain" description="N-acetyltransferase" evidence="1">
    <location>
        <begin position="1"/>
        <end position="137"/>
    </location>
</feature>
<name>A0A1I4KEE2_9FIRM</name>
<gene>
    <name evidence="2" type="ORF">SAMN02983006_01982</name>
</gene>
<dbReference type="InterPro" id="IPR053144">
    <property type="entry name" value="Acetyltransferase_Butenolide"/>
</dbReference>
<dbReference type="PANTHER" id="PTHR43233:SF1">
    <property type="entry name" value="FAMILY N-ACETYLTRANSFERASE, PUTATIVE (AFU_ORTHOLOGUE AFUA_6G03350)-RELATED"/>
    <property type="match status" value="1"/>
</dbReference>
<evidence type="ECO:0000313" key="3">
    <source>
        <dbReference type="Proteomes" id="UP000199006"/>
    </source>
</evidence>
<dbReference type="AlphaFoldDB" id="A0A1I4KEE2"/>
<sequence length="137" mass="15066">MADQLEIIKSPPSAADYLKIRKAVGMSKRNKKGAATAMQNSWFGVQIITGKEVVAMGRIVGDGGCSFLITDIAVLPEYQGQGLGTKVMEVLMDYYHEHAPQEAYLVLLADGKAQFLYQKFGFQLSEPDSVGMIYKKI</sequence>